<evidence type="ECO:0000313" key="1">
    <source>
        <dbReference type="EMBL" id="KAL0446367.1"/>
    </source>
</evidence>
<dbReference type="AlphaFoldDB" id="A0AAW2WWW6"/>
<dbReference type="PANTHER" id="PTHR48475">
    <property type="entry name" value="RIBONUCLEASE H"/>
    <property type="match status" value="1"/>
</dbReference>
<reference evidence="1" key="1">
    <citation type="submission" date="2020-06" db="EMBL/GenBank/DDBJ databases">
        <authorList>
            <person name="Li T."/>
            <person name="Hu X."/>
            <person name="Zhang T."/>
            <person name="Song X."/>
            <person name="Zhang H."/>
            <person name="Dai N."/>
            <person name="Sheng W."/>
            <person name="Hou X."/>
            <person name="Wei L."/>
        </authorList>
    </citation>
    <scope>NUCLEOTIDE SEQUENCE</scope>
    <source>
        <strain evidence="1">KEN1</strain>
        <tissue evidence="1">Leaf</tissue>
    </source>
</reference>
<accession>A0AAW2WWW6</accession>
<name>A0AAW2WWW6_9LAMI</name>
<gene>
    <name evidence="1" type="ORF">Slati_1764600</name>
</gene>
<dbReference type="InterPro" id="IPR012337">
    <property type="entry name" value="RNaseH-like_sf"/>
</dbReference>
<reference evidence="1" key="2">
    <citation type="journal article" date="2024" name="Plant">
        <title>Genomic evolution and insights into agronomic trait innovations of Sesamum species.</title>
        <authorList>
            <person name="Miao H."/>
            <person name="Wang L."/>
            <person name="Qu L."/>
            <person name="Liu H."/>
            <person name="Sun Y."/>
            <person name="Le M."/>
            <person name="Wang Q."/>
            <person name="Wei S."/>
            <person name="Zheng Y."/>
            <person name="Lin W."/>
            <person name="Duan Y."/>
            <person name="Cao H."/>
            <person name="Xiong S."/>
            <person name="Wang X."/>
            <person name="Wei L."/>
            <person name="Li C."/>
            <person name="Ma Q."/>
            <person name="Ju M."/>
            <person name="Zhao R."/>
            <person name="Li G."/>
            <person name="Mu C."/>
            <person name="Tian Q."/>
            <person name="Mei H."/>
            <person name="Zhang T."/>
            <person name="Gao T."/>
            <person name="Zhang H."/>
        </authorList>
    </citation>
    <scope>NUCLEOTIDE SEQUENCE</scope>
    <source>
        <strain evidence="1">KEN1</strain>
    </source>
</reference>
<sequence length="117" mass="13282">MVEATPVEEEEGKWLLHVDGPSTYSSSGARVMLTSRERDELEFFLRFNFKASNNEAKYEALTAGIIMVLDVGVRALTAYSNSLLNSTNWRELFLDYLWESTLPAEENEATRLKSKAI</sequence>
<dbReference type="SUPFAM" id="SSF53098">
    <property type="entry name" value="Ribonuclease H-like"/>
    <property type="match status" value="1"/>
</dbReference>
<dbReference type="EMBL" id="JACGWN010000006">
    <property type="protein sequence ID" value="KAL0446367.1"/>
    <property type="molecule type" value="Genomic_DNA"/>
</dbReference>
<dbReference type="GO" id="GO:0003676">
    <property type="term" value="F:nucleic acid binding"/>
    <property type="evidence" value="ECO:0007669"/>
    <property type="project" value="InterPro"/>
</dbReference>
<dbReference type="InterPro" id="IPR036397">
    <property type="entry name" value="RNaseH_sf"/>
</dbReference>
<protein>
    <submittedName>
        <fullName evidence="1">Uncharacterized protein</fullName>
    </submittedName>
</protein>
<organism evidence="1">
    <name type="scientific">Sesamum latifolium</name>
    <dbReference type="NCBI Taxonomy" id="2727402"/>
    <lineage>
        <taxon>Eukaryota</taxon>
        <taxon>Viridiplantae</taxon>
        <taxon>Streptophyta</taxon>
        <taxon>Embryophyta</taxon>
        <taxon>Tracheophyta</taxon>
        <taxon>Spermatophyta</taxon>
        <taxon>Magnoliopsida</taxon>
        <taxon>eudicotyledons</taxon>
        <taxon>Gunneridae</taxon>
        <taxon>Pentapetalae</taxon>
        <taxon>asterids</taxon>
        <taxon>lamiids</taxon>
        <taxon>Lamiales</taxon>
        <taxon>Pedaliaceae</taxon>
        <taxon>Sesamum</taxon>
    </lineage>
</organism>
<dbReference type="Gene3D" id="3.30.420.10">
    <property type="entry name" value="Ribonuclease H-like superfamily/Ribonuclease H"/>
    <property type="match status" value="1"/>
</dbReference>
<comment type="caution">
    <text evidence="1">The sequence shown here is derived from an EMBL/GenBank/DDBJ whole genome shotgun (WGS) entry which is preliminary data.</text>
</comment>
<proteinExistence type="predicted"/>
<dbReference type="PANTHER" id="PTHR48475:SF2">
    <property type="entry name" value="RIBONUCLEASE H"/>
    <property type="match status" value="1"/>
</dbReference>